<comment type="caution">
    <text evidence="1">The sequence shown here is derived from an EMBL/GenBank/DDBJ whole genome shotgun (WGS) entry which is preliminary data.</text>
</comment>
<keyword evidence="2" id="KW-1185">Reference proteome</keyword>
<evidence type="ECO:0000313" key="2">
    <source>
        <dbReference type="Proteomes" id="UP000789405"/>
    </source>
</evidence>
<sequence>MLNRTIYLKGFKPLFDKRRRVVKDEHVFMDRYGRIYDIVEKLGNKKVVVKRTHPPLMNPAKPFERQINYGVRKDKVVNLEVDKRCQYFKTKMEHIKQKYCNVRKKQIT</sequence>
<protein>
    <submittedName>
        <fullName evidence="1">2572_t:CDS:1</fullName>
    </submittedName>
</protein>
<accession>A0A9N8V9V6</accession>
<gene>
    <name evidence="1" type="ORF">DERYTH_LOCUS40</name>
</gene>
<dbReference type="EMBL" id="CAJVPY010000008">
    <property type="protein sequence ID" value="CAG8443606.1"/>
    <property type="molecule type" value="Genomic_DNA"/>
</dbReference>
<name>A0A9N8V9V6_9GLOM</name>
<organism evidence="1 2">
    <name type="scientific">Dentiscutata erythropus</name>
    <dbReference type="NCBI Taxonomy" id="1348616"/>
    <lineage>
        <taxon>Eukaryota</taxon>
        <taxon>Fungi</taxon>
        <taxon>Fungi incertae sedis</taxon>
        <taxon>Mucoromycota</taxon>
        <taxon>Glomeromycotina</taxon>
        <taxon>Glomeromycetes</taxon>
        <taxon>Diversisporales</taxon>
        <taxon>Gigasporaceae</taxon>
        <taxon>Dentiscutata</taxon>
    </lineage>
</organism>
<proteinExistence type="predicted"/>
<dbReference type="AlphaFoldDB" id="A0A9N8V9V6"/>
<dbReference type="Proteomes" id="UP000789405">
    <property type="component" value="Unassembled WGS sequence"/>
</dbReference>
<evidence type="ECO:0000313" key="1">
    <source>
        <dbReference type="EMBL" id="CAG8443606.1"/>
    </source>
</evidence>
<reference evidence="1" key="1">
    <citation type="submission" date="2021-06" db="EMBL/GenBank/DDBJ databases">
        <authorList>
            <person name="Kallberg Y."/>
            <person name="Tangrot J."/>
            <person name="Rosling A."/>
        </authorList>
    </citation>
    <scope>NUCLEOTIDE SEQUENCE</scope>
    <source>
        <strain evidence="1">MA453B</strain>
    </source>
</reference>